<feature type="transmembrane region" description="Helical" evidence="8">
    <location>
        <begin position="660"/>
        <end position="682"/>
    </location>
</feature>
<evidence type="ECO:0000313" key="11">
    <source>
        <dbReference type="Proteomes" id="UP000199820"/>
    </source>
</evidence>
<keyword evidence="11" id="KW-1185">Reference proteome</keyword>
<feature type="transmembrane region" description="Helical" evidence="8">
    <location>
        <begin position="711"/>
        <end position="728"/>
    </location>
</feature>
<keyword evidence="2" id="KW-1003">Cell membrane</keyword>
<evidence type="ECO:0000256" key="7">
    <source>
        <dbReference type="ARBA" id="ARBA00023136"/>
    </source>
</evidence>
<dbReference type="GO" id="GO:0005886">
    <property type="term" value="C:plasma membrane"/>
    <property type="evidence" value="ECO:0007669"/>
    <property type="project" value="UniProtKB-SubCell"/>
</dbReference>
<evidence type="ECO:0000259" key="9">
    <source>
        <dbReference type="Pfam" id="PF13231"/>
    </source>
</evidence>
<evidence type="ECO:0000256" key="6">
    <source>
        <dbReference type="ARBA" id="ARBA00022989"/>
    </source>
</evidence>
<dbReference type="InterPro" id="IPR050297">
    <property type="entry name" value="LipidA_mod_glycosyltrf_83"/>
</dbReference>
<comment type="subcellular location">
    <subcellularLocation>
        <location evidence="1">Cell membrane</location>
        <topology evidence="1">Multi-pass membrane protein</topology>
    </subcellularLocation>
</comment>
<feature type="transmembrane region" description="Helical" evidence="8">
    <location>
        <begin position="748"/>
        <end position="771"/>
    </location>
</feature>
<feature type="domain" description="Glycosyltransferase RgtA/B/C/D-like" evidence="9">
    <location>
        <begin position="590"/>
        <end position="721"/>
    </location>
</feature>
<feature type="transmembrane region" description="Helical" evidence="8">
    <location>
        <begin position="837"/>
        <end position="856"/>
    </location>
</feature>
<accession>A0A1I0F443</accession>
<proteinExistence type="predicted"/>
<dbReference type="OrthoDB" id="9776737at2"/>
<dbReference type="Pfam" id="PF13231">
    <property type="entry name" value="PMT_2"/>
    <property type="match status" value="1"/>
</dbReference>
<organism evidence="10 11">
    <name type="scientific">[Clostridium] aminophilum</name>
    <dbReference type="NCBI Taxonomy" id="1526"/>
    <lineage>
        <taxon>Bacteria</taxon>
        <taxon>Bacillati</taxon>
        <taxon>Bacillota</taxon>
        <taxon>Clostridia</taxon>
        <taxon>Lachnospirales</taxon>
        <taxon>Lachnospiraceae</taxon>
    </lineage>
</organism>
<feature type="transmembrane region" description="Helical" evidence="8">
    <location>
        <begin position="311"/>
        <end position="334"/>
    </location>
</feature>
<feature type="transmembrane region" description="Helical" evidence="8">
    <location>
        <begin position="258"/>
        <end position="275"/>
    </location>
</feature>
<evidence type="ECO:0000256" key="8">
    <source>
        <dbReference type="SAM" id="Phobius"/>
    </source>
</evidence>
<evidence type="ECO:0000256" key="2">
    <source>
        <dbReference type="ARBA" id="ARBA00022475"/>
    </source>
</evidence>
<keyword evidence="3 10" id="KW-0328">Glycosyltransferase</keyword>
<reference evidence="10 11" key="1">
    <citation type="submission" date="2016-10" db="EMBL/GenBank/DDBJ databases">
        <authorList>
            <person name="de Groot N.N."/>
        </authorList>
    </citation>
    <scope>NUCLEOTIDE SEQUENCE [LARGE SCALE GENOMIC DNA]</scope>
    <source>
        <strain evidence="10 11">KH1P1</strain>
    </source>
</reference>
<keyword evidence="6 8" id="KW-1133">Transmembrane helix</keyword>
<dbReference type="Proteomes" id="UP000199820">
    <property type="component" value="Unassembled WGS sequence"/>
</dbReference>
<keyword evidence="5 8" id="KW-0812">Transmembrane</keyword>
<keyword evidence="4 10" id="KW-0808">Transferase</keyword>
<feature type="transmembrane region" description="Helical" evidence="8">
    <location>
        <begin position="887"/>
        <end position="905"/>
    </location>
</feature>
<sequence>MKPTKGKNKEIIWMILISLAAFVLRYMFRDVISNDMRNCLLPWYEMIAGMDLRTALTTQVGNYNFLYQLLIYFLTLLPGEAMMKYKMLSVLFDFLLAGGVWLFLRDIYGQRKAIAGYAAVLFLPTVWLNSAAWGQCDSMYAAMIIWAMYFLHRNRICTSFAFLGVAFAIKLQTIFIIPFYGFLFLDGLIQKKGKIRIYHFLIIPAAMIATAIPNLFCGRPVWDMISVYSSQTVEYDSITKNYPSVWNLWKLSYHADKWWCIGVTALILMGLLYWFCLKKADMRKRHFLWCAFLLTYTCVLFLPAMHERYGFLYEIIAVLLAFCTGCGWIIAFSVQLVNMKTYFAYLYGTPQNMELLSICNLAIYLFSIYAFHREMEGRPIEMEILRREENTEGGTDRIRSASTMVISSLDRKAMAALTFLFLVFGSMHLGQMKAPVTAAQVGKETEAGTDVLVSLRQKQKVHSICIYSKMAPKDPITVYYAKDGKWEPIGKDLTLGGVFTWKEIVADVETHQFCVIFSAGKDEIAEIACMDEEGKRIPLIPSGTPKELFDEQECIPEIPNGFYSMTFDEVYHGRTAYEFLHGMPIYENTHPPLGKSIISVGIAIFGMNPFGYRIASLIFGALCIPVMYLIALRICGRSDYAVLGTVLQITEFMHYTLSRIATIDIFVAFFVICLFYGLIAFLQEERLRYLVMSGAAFALGVATKWTALYTVPAVAVILLGWMAVRMQMRERSMAPFRWGDSLRGAGPFRFIGICLACFAAAPALVYALSYIPFARVYEGQNIFQHAVSNSIHMLNYHEGALKPHPYSSPWYTWLFDWIPLVDFRTSFQGVKSSISTFVNPLVCYAGLAAVAHHIYLAYKKNMTAVVLLIFYLAMLLPWVMISRTVFIYQYFICTKVLIVMILHSIRNLGFVKEKKVLCLTGGLSAAFFILYFPVISGVAASELYINEILKILPMWKF</sequence>
<dbReference type="PANTHER" id="PTHR33908:SF11">
    <property type="entry name" value="MEMBRANE PROTEIN"/>
    <property type="match status" value="1"/>
</dbReference>
<dbReference type="eggNOG" id="COG5542">
    <property type="taxonomic scope" value="Bacteria"/>
</dbReference>
<feature type="transmembrane region" description="Helical" evidence="8">
    <location>
        <begin position="162"/>
        <end position="185"/>
    </location>
</feature>
<evidence type="ECO:0000256" key="1">
    <source>
        <dbReference type="ARBA" id="ARBA00004651"/>
    </source>
</evidence>
<protein>
    <submittedName>
        <fullName evidence="10">Dolichyl-phosphate-mannose-protein mannosyltransferase</fullName>
    </submittedName>
</protein>
<dbReference type="InterPro" id="IPR038731">
    <property type="entry name" value="RgtA/B/C-like"/>
</dbReference>
<feature type="transmembrane region" description="Helical" evidence="8">
    <location>
        <begin position="197"/>
        <end position="216"/>
    </location>
</feature>
<evidence type="ECO:0000256" key="5">
    <source>
        <dbReference type="ARBA" id="ARBA00022692"/>
    </source>
</evidence>
<feature type="transmembrane region" description="Helical" evidence="8">
    <location>
        <begin position="863"/>
        <end position="881"/>
    </location>
</feature>
<feature type="transmembrane region" description="Helical" evidence="8">
    <location>
        <begin position="917"/>
        <end position="940"/>
    </location>
</feature>
<dbReference type="AlphaFoldDB" id="A0A1I0F443"/>
<evidence type="ECO:0000256" key="3">
    <source>
        <dbReference type="ARBA" id="ARBA00022676"/>
    </source>
</evidence>
<name>A0A1I0F443_9FIRM</name>
<dbReference type="PANTHER" id="PTHR33908">
    <property type="entry name" value="MANNOSYLTRANSFERASE YKCB-RELATED"/>
    <property type="match status" value="1"/>
</dbReference>
<dbReference type="STRING" id="1526.SAMN02910262_01123"/>
<dbReference type="EMBL" id="FOIL01000023">
    <property type="protein sequence ID" value="SET52810.1"/>
    <property type="molecule type" value="Genomic_DNA"/>
</dbReference>
<evidence type="ECO:0000313" key="10">
    <source>
        <dbReference type="EMBL" id="SET52810.1"/>
    </source>
</evidence>
<feature type="transmembrane region" description="Helical" evidence="8">
    <location>
        <begin position="614"/>
        <end position="634"/>
    </location>
</feature>
<feature type="transmembrane region" description="Helical" evidence="8">
    <location>
        <begin position="355"/>
        <end position="372"/>
    </location>
</feature>
<feature type="transmembrane region" description="Helical" evidence="8">
    <location>
        <begin position="90"/>
        <end position="108"/>
    </location>
</feature>
<dbReference type="GO" id="GO:0009103">
    <property type="term" value="P:lipopolysaccharide biosynthetic process"/>
    <property type="evidence" value="ECO:0007669"/>
    <property type="project" value="UniProtKB-ARBA"/>
</dbReference>
<evidence type="ECO:0000256" key="4">
    <source>
        <dbReference type="ARBA" id="ARBA00022679"/>
    </source>
</evidence>
<feature type="transmembrane region" description="Helical" evidence="8">
    <location>
        <begin position="287"/>
        <end position="305"/>
    </location>
</feature>
<feature type="transmembrane region" description="Helical" evidence="8">
    <location>
        <begin position="12"/>
        <end position="28"/>
    </location>
</feature>
<keyword evidence="7 8" id="KW-0472">Membrane</keyword>
<dbReference type="GO" id="GO:0016763">
    <property type="term" value="F:pentosyltransferase activity"/>
    <property type="evidence" value="ECO:0007669"/>
    <property type="project" value="TreeGrafter"/>
</dbReference>
<dbReference type="eggNOG" id="COG4346">
    <property type="taxonomic scope" value="Bacteria"/>
</dbReference>
<feature type="transmembrane region" description="Helical" evidence="8">
    <location>
        <begin position="65"/>
        <end position="83"/>
    </location>
</feature>
<gene>
    <name evidence="10" type="ORF">SAMN04487771_102316</name>
</gene>